<dbReference type="NCBIfam" id="TIGR02227">
    <property type="entry name" value="sigpep_I_bact"/>
    <property type="match status" value="1"/>
</dbReference>
<name>A0A1G6P945_9BACT</name>
<protein>
    <recommendedName>
        <fullName evidence="4 7">Signal peptidase I</fullName>
        <ecNumber evidence="3 7">3.4.21.89</ecNumber>
    </recommendedName>
</protein>
<dbReference type="GO" id="GO:0009003">
    <property type="term" value="F:signal peptidase activity"/>
    <property type="evidence" value="ECO:0007669"/>
    <property type="project" value="UniProtKB-EC"/>
</dbReference>
<keyword evidence="7" id="KW-0472">Membrane</keyword>
<dbReference type="PANTHER" id="PTHR43390">
    <property type="entry name" value="SIGNAL PEPTIDASE I"/>
    <property type="match status" value="1"/>
</dbReference>
<proteinExistence type="inferred from homology"/>
<dbReference type="SUPFAM" id="SSF51306">
    <property type="entry name" value="LexA/Signal peptidase"/>
    <property type="match status" value="1"/>
</dbReference>
<evidence type="ECO:0000256" key="3">
    <source>
        <dbReference type="ARBA" id="ARBA00013208"/>
    </source>
</evidence>
<keyword evidence="7" id="KW-1133">Transmembrane helix</keyword>
<evidence type="ECO:0000256" key="7">
    <source>
        <dbReference type="RuleBase" id="RU362042"/>
    </source>
</evidence>
<dbReference type="AlphaFoldDB" id="A0A1G6P945"/>
<comment type="caution">
    <text evidence="7">Lacks conserved residue(s) required for the propagation of feature annotation.</text>
</comment>
<comment type="subcellular location">
    <subcellularLocation>
        <location evidence="7">Membrane</location>
        <topology evidence="7">Single-pass type II membrane protein</topology>
    </subcellularLocation>
</comment>
<dbReference type="PROSITE" id="PS00761">
    <property type="entry name" value="SPASE_I_3"/>
    <property type="match status" value="1"/>
</dbReference>
<feature type="domain" description="Peptidase S26" evidence="8">
    <location>
        <begin position="378"/>
        <end position="422"/>
    </location>
</feature>
<evidence type="ECO:0000256" key="4">
    <source>
        <dbReference type="ARBA" id="ARBA00019232"/>
    </source>
</evidence>
<dbReference type="GO" id="GO:0004252">
    <property type="term" value="F:serine-type endopeptidase activity"/>
    <property type="evidence" value="ECO:0007669"/>
    <property type="project" value="InterPro"/>
</dbReference>
<keyword evidence="7" id="KW-0812">Transmembrane</keyword>
<evidence type="ECO:0000256" key="6">
    <source>
        <dbReference type="PIRSR" id="PIRSR600223-1"/>
    </source>
</evidence>
<evidence type="ECO:0000313" key="10">
    <source>
        <dbReference type="Proteomes" id="UP000199452"/>
    </source>
</evidence>
<dbReference type="EMBL" id="FMYP01000049">
    <property type="protein sequence ID" value="SDC75885.1"/>
    <property type="molecule type" value="Genomic_DNA"/>
</dbReference>
<dbReference type="GO" id="GO:0006465">
    <property type="term" value="P:signal peptide processing"/>
    <property type="evidence" value="ECO:0007669"/>
    <property type="project" value="InterPro"/>
</dbReference>
<comment type="catalytic activity">
    <reaction evidence="1 7">
        <text>Cleavage of hydrophobic, N-terminal signal or leader sequences from secreted and periplasmic proteins.</text>
        <dbReference type="EC" id="3.4.21.89"/>
    </reaction>
</comment>
<feature type="transmembrane region" description="Helical" evidence="7">
    <location>
        <begin position="20"/>
        <end position="46"/>
    </location>
</feature>
<gene>
    <name evidence="9" type="ORF">SAMN05216323_10498</name>
</gene>
<keyword evidence="10" id="KW-1185">Reference proteome</keyword>
<feature type="active site" evidence="6">
    <location>
        <position position="99"/>
    </location>
</feature>
<dbReference type="InterPro" id="IPR019533">
    <property type="entry name" value="Peptidase_S26"/>
</dbReference>
<evidence type="ECO:0000256" key="1">
    <source>
        <dbReference type="ARBA" id="ARBA00000677"/>
    </source>
</evidence>
<evidence type="ECO:0000313" key="9">
    <source>
        <dbReference type="EMBL" id="SDC75885.1"/>
    </source>
</evidence>
<dbReference type="InterPro" id="IPR036286">
    <property type="entry name" value="LexA/Signal_pep-like_sf"/>
</dbReference>
<dbReference type="RefSeq" id="WP_092439438.1">
    <property type="nucleotide sequence ID" value="NZ_FMYP01000049.1"/>
</dbReference>
<keyword evidence="5 7" id="KW-0378">Hydrolase</keyword>
<comment type="similarity">
    <text evidence="2 7">Belongs to the peptidase S26 family.</text>
</comment>
<accession>A0A1G6P945</accession>
<evidence type="ECO:0000256" key="2">
    <source>
        <dbReference type="ARBA" id="ARBA00009370"/>
    </source>
</evidence>
<dbReference type="InterPro" id="IPR000223">
    <property type="entry name" value="Pept_S26A_signal_pept_1"/>
</dbReference>
<dbReference type="PRINTS" id="PR00727">
    <property type="entry name" value="LEADERPTASE"/>
</dbReference>
<dbReference type="GO" id="GO:0016020">
    <property type="term" value="C:membrane"/>
    <property type="evidence" value="ECO:0007669"/>
    <property type="project" value="UniProtKB-SubCell"/>
</dbReference>
<keyword evidence="7" id="KW-0645">Protease</keyword>
<reference evidence="9 10" key="1">
    <citation type="submission" date="2016-09" db="EMBL/GenBank/DDBJ databases">
        <authorList>
            <person name="Capua I."/>
            <person name="De Benedictis P."/>
            <person name="Joannis T."/>
            <person name="Lombin L.H."/>
            <person name="Cattoli G."/>
        </authorList>
    </citation>
    <scope>NUCLEOTIDE SEQUENCE [LARGE SCALE GENOMIC DNA]</scope>
    <source>
        <strain evidence="9 10">A7P-90m</strain>
    </source>
</reference>
<feature type="domain" description="Peptidase S26" evidence="8">
    <location>
        <begin position="69"/>
        <end position="244"/>
    </location>
</feature>
<dbReference type="EC" id="3.4.21.89" evidence="3 7"/>
<dbReference type="STRING" id="1640674.SAMN05216323_10498"/>
<feature type="active site" evidence="6">
    <location>
        <position position="219"/>
    </location>
</feature>
<organism evidence="9 10">
    <name type="scientific">Williamwhitmania taraxaci</name>
    <dbReference type="NCBI Taxonomy" id="1640674"/>
    <lineage>
        <taxon>Bacteria</taxon>
        <taxon>Pseudomonadati</taxon>
        <taxon>Bacteroidota</taxon>
        <taxon>Bacteroidia</taxon>
        <taxon>Bacteroidales</taxon>
        <taxon>Williamwhitmaniaceae</taxon>
        <taxon>Williamwhitmania</taxon>
    </lineage>
</organism>
<feature type="transmembrane region" description="Helical" evidence="7">
    <location>
        <begin position="67"/>
        <end position="89"/>
    </location>
</feature>
<dbReference type="InterPro" id="IPR019758">
    <property type="entry name" value="Pept_S26A_signal_pept_1_CS"/>
</dbReference>
<dbReference type="OrthoDB" id="9802919at2"/>
<dbReference type="Gene3D" id="2.10.109.10">
    <property type="entry name" value="Umud Fragment, subunit A"/>
    <property type="match status" value="2"/>
</dbReference>
<dbReference type="CDD" id="cd06530">
    <property type="entry name" value="S26_SPase_I"/>
    <property type="match status" value="2"/>
</dbReference>
<dbReference type="Proteomes" id="UP000199452">
    <property type="component" value="Unassembled WGS sequence"/>
</dbReference>
<evidence type="ECO:0000256" key="5">
    <source>
        <dbReference type="ARBA" id="ARBA00022801"/>
    </source>
</evidence>
<sequence length="445" mass="51635">MQSFFAFLKNKYFKFGLTAVFYLLWVIWVGNYFLLLGLGIIFDQYITKKVNWTFWKKRNVKKGERSATAEWVDALIFAAIAATFIRMFFIEAYTIPTSSMEKSLLVGDFLFVSKVAYGPKMPNTPIAFPFVHHTMPFATETRSFVEWIQWPYKRLAGLGEVKRNDVVVFNFPAGDTVLLDNPTADYYQECRYIGREAIWDRFGTRIIHRPMDKCENYIKRCVAVSGDSLQVKQGQVFINGKPQEGIPGIQFLYTVKTQGSKINDIRLDELEIPQESRGFDPSRSEHTMFLSAETAQELRKLPIVISVERYKEQGNSIVFPFSKNYPWTKDNYGPLWIPKKGVTIDLNLKNLPIYERIIGHYEANKLEVKDSSIFINGTLATSYTFKMDYFFMMGDNRDNSADSRFWGFVPEDHVVGKGSFIWLSLNKDKSFPSNIRWSRMFSVIR</sequence>
<dbReference type="PANTHER" id="PTHR43390:SF1">
    <property type="entry name" value="CHLOROPLAST PROCESSING PEPTIDASE"/>
    <property type="match status" value="1"/>
</dbReference>
<evidence type="ECO:0000259" key="8">
    <source>
        <dbReference type="Pfam" id="PF10502"/>
    </source>
</evidence>
<dbReference type="Pfam" id="PF10502">
    <property type="entry name" value="Peptidase_S26"/>
    <property type="match status" value="2"/>
</dbReference>